<dbReference type="Proteomes" id="UP000501443">
    <property type="component" value="Chromosome 2"/>
</dbReference>
<feature type="transmembrane region" description="Helical" evidence="3">
    <location>
        <begin position="135"/>
        <end position="157"/>
    </location>
</feature>
<evidence type="ECO:0000256" key="2">
    <source>
        <dbReference type="PROSITE-ProRule" id="PRU01091"/>
    </source>
</evidence>
<evidence type="ECO:0000313" key="6">
    <source>
        <dbReference type="Proteomes" id="UP000501443"/>
    </source>
</evidence>
<keyword evidence="3" id="KW-1133">Transmembrane helix</keyword>
<protein>
    <recommendedName>
        <fullName evidence="4">OmpR/PhoB-type domain-containing protein</fullName>
    </recommendedName>
</protein>
<evidence type="ECO:0000256" key="1">
    <source>
        <dbReference type="ARBA" id="ARBA00023125"/>
    </source>
</evidence>
<keyword evidence="1 2" id="KW-0238">DNA-binding</keyword>
<dbReference type="AlphaFoldDB" id="A0AAE7AYU1"/>
<keyword evidence="3" id="KW-0472">Membrane</keyword>
<dbReference type="InterPro" id="IPR016032">
    <property type="entry name" value="Sig_transdc_resp-reg_C-effctor"/>
</dbReference>
<dbReference type="SUPFAM" id="SSF46894">
    <property type="entry name" value="C-terminal effector domain of the bipartite response regulators"/>
    <property type="match status" value="1"/>
</dbReference>
<accession>A0AAE7AYU1</accession>
<dbReference type="Gene3D" id="1.10.10.10">
    <property type="entry name" value="Winged helix-like DNA-binding domain superfamily/Winged helix DNA-binding domain"/>
    <property type="match status" value="1"/>
</dbReference>
<gene>
    <name evidence="5" type="ORF">HOO69_17810</name>
</gene>
<dbReference type="PROSITE" id="PS51755">
    <property type="entry name" value="OMPR_PHOB"/>
    <property type="match status" value="1"/>
</dbReference>
<sequence length="225" mass="24829">MSEKIQTLTFSGYELNLSSRTLCRVGNGETVRLSHSETLLLQTLVAAPGKTISRETLLVQCWPGRIVTQSSLNVAVKNLRQAFEKLGGESLITTDPGKGYLLRSDERSTAIESKPLEAIDEAGLNGDELIKSKQYLFFGLAFVLGALVTFYTLFMYIELVEITEVDGVDVYYDGFPIKPDVLPSQTSPKALMLVYPKGGSVNCYQVVSYSDSEFVEESLGECRDK</sequence>
<dbReference type="InterPro" id="IPR001867">
    <property type="entry name" value="OmpR/PhoB-type_DNA-bd"/>
</dbReference>
<dbReference type="EMBL" id="CP053543">
    <property type="protein sequence ID" value="QJY38435.1"/>
    <property type="molecule type" value="Genomic_DNA"/>
</dbReference>
<dbReference type="GO" id="GO:0006355">
    <property type="term" value="P:regulation of DNA-templated transcription"/>
    <property type="evidence" value="ECO:0007669"/>
    <property type="project" value="InterPro"/>
</dbReference>
<name>A0AAE7AYU1_9VIBR</name>
<reference evidence="5 6" key="1">
    <citation type="submission" date="2020-05" db="EMBL/GenBank/DDBJ databases">
        <title>First description outside Europe of the emergent pathogen for shellfish aquaculture Vibrio europaeus.</title>
        <authorList>
            <person name="Dubert J."/>
            <person name="Rojas R."/>
        </authorList>
    </citation>
    <scope>NUCLEOTIDE SEQUENCE [LARGE SCALE GENOMIC DNA]</scope>
    <source>
        <strain evidence="5 6">NPI-1</strain>
    </source>
</reference>
<feature type="DNA-binding region" description="OmpR/PhoB-type" evidence="2">
    <location>
        <begin position="5"/>
        <end position="104"/>
    </location>
</feature>
<feature type="domain" description="OmpR/PhoB-type" evidence="4">
    <location>
        <begin position="5"/>
        <end position="104"/>
    </location>
</feature>
<dbReference type="RefSeq" id="WP_171802690.1">
    <property type="nucleotide sequence ID" value="NZ_CP053543.1"/>
</dbReference>
<dbReference type="GO" id="GO:0003677">
    <property type="term" value="F:DNA binding"/>
    <property type="evidence" value="ECO:0007669"/>
    <property type="project" value="UniProtKB-UniRule"/>
</dbReference>
<proteinExistence type="predicted"/>
<evidence type="ECO:0000256" key="3">
    <source>
        <dbReference type="SAM" id="Phobius"/>
    </source>
</evidence>
<evidence type="ECO:0000313" key="5">
    <source>
        <dbReference type="EMBL" id="QJY38435.1"/>
    </source>
</evidence>
<dbReference type="GO" id="GO:0000160">
    <property type="term" value="P:phosphorelay signal transduction system"/>
    <property type="evidence" value="ECO:0007669"/>
    <property type="project" value="InterPro"/>
</dbReference>
<dbReference type="InterPro" id="IPR036388">
    <property type="entry name" value="WH-like_DNA-bd_sf"/>
</dbReference>
<organism evidence="5 6">
    <name type="scientific">Vibrio europaeus</name>
    <dbReference type="NCBI Taxonomy" id="300876"/>
    <lineage>
        <taxon>Bacteria</taxon>
        <taxon>Pseudomonadati</taxon>
        <taxon>Pseudomonadota</taxon>
        <taxon>Gammaproteobacteria</taxon>
        <taxon>Vibrionales</taxon>
        <taxon>Vibrionaceae</taxon>
        <taxon>Vibrio</taxon>
        <taxon>Vibrio oreintalis group</taxon>
    </lineage>
</organism>
<keyword evidence="3" id="KW-0812">Transmembrane</keyword>
<dbReference type="CDD" id="cd00383">
    <property type="entry name" value="trans_reg_C"/>
    <property type="match status" value="1"/>
</dbReference>
<dbReference type="Pfam" id="PF00486">
    <property type="entry name" value="Trans_reg_C"/>
    <property type="match status" value="1"/>
</dbReference>
<evidence type="ECO:0000259" key="4">
    <source>
        <dbReference type="PROSITE" id="PS51755"/>
    </source>
</evidence>
<dbReference type="SMART" id="SM00862">
    <property type="entry name" value="Trans_reg_C"/>
    <property type="match status" value="1"/>
</dbReference>